<dbReference type="AlphaFoldDB" id="A0A7J7U6E0"/>
<evidence type="ECO:0000259" key="2">
    <source>
        <dbReference type="Pfam" id="PF15696"/>
    </source>
</evidence>
<feature type="region of interest" description="Disordered" evidence="1">
    <location>
        <begin position="1"/>
        <end position="62"/>
    </location>
</feature>
<feature type="compositionally biased region" description="Basic and acidic residues" evidence="1">
    <location>
        <begin position="25"/>
        <end position="41"/>
    </location>
</feature>
<sequence length="1142" mass="128646">MSLTRLTLPAAELRERAGPPPPPDPDSHPPTKLPPDPDSHPPTKRPRLGEPDGASEAGWRLPLVPRLSEVEKKWALPPRPFRALLLSPDVIFTNSGGKHTGHGGCQNSPCEMNAGLQSPPSGSLHSGSRASRRFSGAGLCDGAAVRVPRGDGSHAEGGQLQPNMSLRDIQGLANEAGKRYAVPGGGKRQDDSSDRKRTGNLSRGLTFDEEPKPTSQEAEERQAGSVAQPNKKESNVAASTLKRPRSQNQPGRSIAEPRVCRESSAGPLPEGPADSKSTLSPSKQRAKKKGDKNETHVTGFTNIDWPPNRPTVKRRKLLGDTDMVDAGALFPERGDSGARSASEHRVCVRREDAISFRCDRRRGVESAVRDPGANFTLTLHSAAWEEAGASLDGHIATGFGKRQRGSYSIRHILRKNRENSWVMHSYQTNCENMKKTGEKWNWLQSSDTALVSKEDCYDIKAMNTREEQPQLLMMGTLGSQKALINFFWFSGTGESDNRLQLPLQYYTSQKDCDLSNILVNFITERFYFHKSISAKEADNSILAWHEILKCLKQTDVHNLIIRNINVNRRNNILSIYLQTGVSKSLHIILKTNIASLLNNFDSLTGTENDSKLEEGCIFKWIMCLNYPKNIMVENQVVYLGRTLTVSIPLGDNMKPMLEEKKLFKTEQVFKEFKKKPIDSFSTTIKNIVLMDFDDRDEISYKSKTCPEQVVNVKNWAQCGTNTVKIHVNSLPQFIQNNYEHINENFYEINMYNENVATERQQAHNKISSFNCKCIAEDILNVRQQAKPASHCTKRAEQTNPMIVTQVQNFGSLLKSEIEAKRHDLILMEEENVIAQSLTYCHQVHKDIKIEKEEKNSFYSMDGIFSVQPVSLMSRKVNVEEANYVNQHNLADKKECESILQESELVNLKHFYPKNDSIECVKHQFEADLSVGNNECFQDLTAKCLPTEVVTIAKDFEMKSKFDLVLEELRMFHKISKENEILSTLETNNGQENYFRENNAVEAVKTKIKKDLKIGTVNKICESSLLCDAKAGPNMHKRHQSLFNWESVPRSREQEVPNAHSCLRTSEEEVLYSTSEEDCEKPSPKRPAFSSDEFKEERINYIVKGGSNFSHGISRVLPLKTCSRPIRVGLSRKAKLKQLHPYL</sequence>
<feature type="compositionally biased region" description="Low complexity" evidence="1">
    <location>
        <begin position="126"/>
        <end position="138"/>
    </location>
</feature>
<comment type="caution">
    <text evidence="3">The sequence shown here is derived from an EMBL/GenBank/DDBJ whole genome shotgun (WGS) entry which is preliminary data.</text>
</comment>
<dbReference type="VEuPathDB" id="HostDB:RAD51AP2"/>
<proteinExistence type="predicted"/>
<name>A0A7J7U6E0_MYOMY</name>
<dbReference type="EMBL" id="JABWUV010000014">
    <property type="protein sequence ID" value="KAF6308372.1"/>
    <property type="molecule type" value="Genomic_DNA"/>
</dbReference>
<organism evidence="3 4">
    <name type="scientific">Myotis myotis</name>
    <name type="common">Greater mouse-eared bat</name>
    <name type="synonym">Vespertilio myotis</name>
    <dbReference type="NCBI Taxonomy" id="51298"/>
    <lineage>
        <taxon>Eukaryota</taxon>
        <taxon>Metazoa</taxon>
        <taxon>Chordata</taxon>
        <taxon>Craniata</taxon>
        <taxon>Vertebrata</taxon>
        <taxon>Euteleostomi</taxon>
        <taxon>Mammalia</taxon>
        <taxon>Eutheria</taxon>
        <taxon>Laurasiatheria</taxon>
        <taxon>Chiroptera</taxon>
        <taxon>Yangochiroptera</taxon>
        <taxon>Vespertilionidae</taxon>
        <taxon>Myotis</taxon>
    </lineage>
</organism>
<gene>
    <name evidence="3" type="ORF">mMyoMyo1_016224</name>
</gene>
<evidence type="ECO:0000313" key="4">
    <source>
        <dbReference type="Proteomes" id="UP000527355"/>
    </source>
</evidence>
<feature type="region of interest" description="Disordered" evidence="1">
    <location>
        <begin position="100"/>
        <end position="313"/>
    </location>
</feature>
<dbReference type="PANTHER" id="PTHR39229">
    <property type="entry name" value="MCG1037962"/>
    <property type="match status" value="1"/>
</dbReference>
<dbReference type="Proteomes" id="UP000527355">
    <property type="component" value="Unassembled WGS sequence"/>
</dbReference>
<reference evidence="3 4" key="1">
    <citation type="journal article" date="2020" name="Nature">
        <title>Six reference-quality genomes reveal evolution of bat adaptations.</title>
        <authorList>
            <person name="Jebb D."/>
            <person name="Huang Z."/>
            <person name="Pippel M."/>
            <person name="Hughes G.M."/>
            <person name="Lavrichenko K."/>
            <person name="Devanna P."/>
            <person name="Winkler S."/>
            <person name="Jermiin L.S."/>
            <person name="Skirmuntt E.C."/>
            <person name="Katzourakis A."/>
            <person name="Burkitt-Gray L."/>
            <person name="Ray D.A."/>
            <person name="Sullivan K.A.M."/>
            <person name="Roscito J.G."/>
            <person name="Kirilenko B.M."/>
            <person name="Davalos L.M."/>
            <person name="Corthals A.P."/>
            <person name="Power M.L."/>
            <person name="Jones G."/>
            <person name="Ransome R.D."/>
            <person name="Dechmann D.K.N."/>
            <person name="Locatelli A.G."/>
            <person name="Puechmaille S.J."/>
            <person name="Fedrigo O."/>
            <person name="Jarvis E.D."/>
            <person name="Hiller M."/>
            <person name="Vernes S.C."/>
            <person name="Myers E.W."/>
            <person name="Teeling E.C."/>
        </authorList>
    </citation>
    <scope>NUCLEOTIDE SEQUENCE [LARGE SCALE GENOMIC DNA]</scope>
    <source>
        <strain evidence="3">MMyoMyo1</strain>
        <tissue evidence="3">Flight muscle</tissue>
    </source>
</reference>
<evidence type="ECO:0000256" key="1">
    <source>
        <dbReference type="SAM" id="MobiDB-lite"/>
    </source>
</evidence>
<feature type="domain" description="RAD51 interacting motif" evidence="2">
    <location>
        <begin position="1104"/>
        <end position="1142"/>
    </location>
</feature>
<keyword evidence="4" id="KW-1185">Reference proteome</keyword>
<accession>A0A7J7U6E0</accession>
<evidence type="ECO:0000313" key="3">
    <source>
        <dbReference type="EMBL" id="KAF6308372.1"/>
    </source>
</evidence>
<dbReference type="Pfam" id="PF15696">
    <property type="entry name" value="RAD51_interact"/>
    <property type="match status" value="1"/>
</dbReference>
<feature type="compositionally biased region" description="Polar residues" evidence="1">
    <location>
        <begin position="105"/>
        <end position="125"/>
    </location>
</feature>
<dbReference type="PANTHER" id="PTHR39229:SF1">
    <property type="entry name" value="RAD51-ASSOCIATED PROTEIN 2"/>
    <property type="match status" value="1"/>
</dbReference>
<protein>
    <submittedName>
        <fullName evidence="3">RAD51 associated protein 2</fullName>
    </submittedName>
</protein>
<dbReference type="GO" id="GO:0032991">
    <property type="term" value="C:protein-containing complex"/>
    <property type="evidence" value="ECO:0007669"/>
    <property type="project" value="TreeGrafter"/>
</dbReference>
<feature type="compositionally biased region" description="Basic and acidic residues" evidence="1">
    <location>
        <begin position="187"/>
        <end position="197"/>
    </location>
</feature>
<dbReference type="InterPro" id="IPR031419">
    <property type="entry name" value="RAD51_interact"/>
</dbReference>
<dbReference type="InterPro" id="IPR053355">
    <property type="entry name" value="RAD51-associated"/>
</dbReference>